<evidence type="ECO:0000313" key="3">
    <source>
        <dbReference type="Proteomes" id="UP000315700"/>
    </source>
</evidence>
<keyword evidence="1" id="KW-0812">Transmembrane</keyword>
<dbReference type="RefSeq" id="WP_145026542.1">
    <property type="nucleotide sequence ID" value="NZ_CP036271.1"/>
</dbReference>
<dbReference type="EMBL" id="CP036271">
    <property type="protein sequence ID" value="QDT52273.1"/>
    <property type="molecule type" value="Genomic_DNA"/>
</dbReference>
<evidence type="ECO:0008006" key="4">
    <source>
        <dbReference type="Google" id="ProtNLM"/>
    </source>
</evidence>
<reference evidence="2 3" key="1">
    <citation type="submission" date="2019-02" db="EMBL/GenBank/DDBJ databases">
        <title>Deep-cultivation of Planctomycetes and their phenomic and genomic characterization uncovers novel biology.</title>
        <authorList>
            <person name="Wiegand S."/>
            <person name="Jogler M."/>
            <person name="Boedeker C."/>
            <person name="Pinto D."/>
            <person name="Vollmers J."/>
            <person name="Rivas-Marin E."/>
            <person name="Kohn T."/>
            <person name="Peeters S.H."/>
            <person name="Heuer A."/>
            <person name="Rast P."/>
            <person name="Oberbeckmann S."/>
            <person name="Bunk B."/>
            <person name="Jeske O."/>
            <person name="Meyerdierks A."/>
            <person name="Storesund J.E."/>
            <person name="Kallscheuer N."/>
            <person name="Luecker S."/>
            <person name="Lage O.M."/>
            <person name="Pohl T."/>
            <person name="Merkel B.J."/>
            <person name="Hornburger P."/>
            <person name="Mueller R.-W."/>
            <person name="Bruemmer F."/>
            <person name="Labrenz M."/>
            <person name="Spormann A.M."/>
            <person name="Op den Camp H."/>
            <person name="Overmann J."/>
            <person name="Amann R."/>
            <person name="Jetten M.S.M."/>
            <person name="Mascher T."/>
            <person name="Medema M.H."/>
            <person name="Devos D.P."/>
            <person name="Kaster A.-K."/>
            <person name="Ovreas L."/>
            <person name="Rohde M."/>
            <person name="Galperin M.Y."/>
            <person name="Jogler C."/>
        </authorList>
    </citation>
    <scope>NUCLEOTIDE SEQUENCE [LARGE SCALE GENOMIC DNA]</scope>
    <source>
        <strain evidence="2 3">Pan44</strain>
    </source>
</reference>
<evidence type="ECO:0000313" key="2">
    <source>
        <dbReference type="EMBL" id="QDT52273.1"/>
    </source>
</evidence>
<dbReference type="InParanoid" id="A0A517S844"/>
<dbReference type="KEGG" id="ccos:Pan44_02820"/>
<feature type="transmembrane region" description="Helical" evidence="1">
    <location>
        <begin position="99"/>
        <end position="119"/>
    </location>
</feature>
<keyword evidence="1" id="KW-1133">Transmembrane helix</keyword>
<gene>
    <name evidence="2" type="ORF">Pan44_02820</name>
</gene>
<proteinExistence type="predicted"/>
<dbReference type="Gene3D" id="1.10.10.1320">
    <property type="entry name" value="Anti-sigma factor, zinc-finger domain"/>
    <property type="match status" value="1"/>
</dbReference>
<protein>
    <recommendedName>
        <fullName evidence="4">Zinc-finger domain-containing protein</fullName>
    </recommendedName>
</protein>
<sequence>MEKLTRLTTEQRDNLTAYLDGELDDDGTRQIETVLAHSTVARNDVEVLAKTYELLDLLPRPKASGEFTEKTVQTAKLGEVRLDPRQTVWYRHGQRILRWASWALLLFVASCVGFAVARYQIPRQQDVLLDNFEVIQKLDDYEKAGSFEFLDALSHDSGLLKRMGGGRATP</sequence>
<accession>A0A517S844</accession>
<name>A0A517S844_9PLAN</name>
<keyword evidence="1" id="KW-0472">Membrane</keyword>
<dbReference type="AlphaFoldDB" id="A0A517S844"/>
<dbReference type="OrthoDB" id="212532at2"/>
<evidence type="ECO:0000256" key="1">
    <source>
        <dbReference type="SAM" id="Phobius"/>
    </source>
</evidence>
<organism evidence="2 3">
    <name type="scientific">Caulifigura coniformis</name>
    <dbReference type="NCBI Taxonomy" id="2527983"/>
    <lineage>
        <taxon>Bacteria</taxon>
        <taxon>Pseudomonadati</taxon>
        <taxon>Planctomycetota</taxon>
        <taxon>Planctomycetia</taxon>
        <taxon>Planctomycetales</taxon>
        <taxon>Planctomycetaceae</taxon>
        <taxon>Caulifigura</taxon>
    </lineage>
</organism>
<dbReference type="Proteomes" id="UP000315700">
    <property type="component" value="Chromosome"/>
</dbReference>
<dbReference type="InterPro" id="IPR041916">
    <property type="entry name" value="Anti_sigma_zinc_sf"/>
</dbReference>
<keyword evidence="3" id="KW-1185">Reference proteome</keyword>